<evidence type="ECO:0000313" key="2">
    <source>
        <dbReference type="EMBL" id="TKS55073.1"/>
    </source>
</evidence>
<protein>
    <submittedName>
        <fullName evidence="2">Uncharacterized protein</fullName>
    </submittedName>
</protein>
<dbReference type="AlphaFoldDB" id="A0A4Z1RFX3"/>
<feature type="compositionally biased region" description="Basic residues" evidence="1">
    <location>
        <begin position="188"/>
        <end position="199"/>
    </location>
</feature>
<organism evidence="2 3">
    <name type="scientific">Luteimonas yindakuii</name>
    <dbReference type="NCBI Taxonomy" id="2565782"/>
    <lineage>
        <taxon>Bacteria</taxon>
        <taxon>Pseudomonadati</taxon>
        <taxon>Pseudomonadota</taxon>
        <taxon>Gammaproteobacteria</taxon>
        <taxon>Lysobacterales</taxon>
        <taxon>Lysobacteraceae</taxon>
        <taxon>Luteimonas</taxon>
    </lineage>
</organism>
<accession>A0A4Z1RFX3</accession>
<proteinExistence type="predicted"/>
<keyword evidence="3" id="KW-1185">Reference proteome</keyword>
<evidence type="ECO:0000313" key="3">
    <source>
        <dbReference type="Proteomes" id="UP000298681"/>
    </source>
</evidence>
<dbReference type="Proteomes" id="UP000298681">
    <property type="component" value="Unassembled WGS sequence"/>
</dbReference>
<evidence type="ECO:0000256" key="1">
    <source>
        <dbReference type="SAM" id="MobiDB-lite"/>
    </source>
</evidence>
<name>A0A4Z1RFX3_9GAMM</name>
<feature type="region of interest" description="Disordered" evidence="1">
    <location>
        <begin position="171"/>
        <end position="199"/>
    </location>
</feature>
<feature type="region of interest" description="Disordered" evidence="1">
    <location>
        <begin position="1"/>
        <end position="21"/>
    </location>
</feature>
<gene>
    <name evidence="2" type="ORF">E4582_10075</name>
</gene>
<dbReference type="EMBL" id="SPUH01000001">
    <property type="protein sequence ID" value="TKS55073.1"/>
    <property type="molecule type" value="Genomic_DNA"/>
</dbReference>
<reference evidence="2 3" key="1">
    <citation type="submission" date="2019-01" db="EMBL/GenBank/DDBJ databases">
        <authorList>
            <person name="Zhang S."/>
        </authorList>
    </citation>
    <scope>NUCLEOTIDE SEQUENCE [LARGE SCALE GENOMIC DNA]</scope>
    <source>
        <strain evidence="2 3">1626</strain>
    </source>
</reference>
<comment type="caution">
    <text evidence="2">The sequence shown here is derived from an EMBL/GenBank/DDBJ whole genome shotgun (WGS) entry which is preliminary data.</text>
</comment>
<sequence>MALTRRPPPRRKPDQALPSVGVGSTVIAEAAAPPASPRNAAAEEREQKLAEFEAMLQAQPGMTEAGLELVMQGCRDALDNVSLEPALGVPQRNEWIASIDALIEQGALDQASGDALVRQIDAAVAPLESPDVQRALELAGRIQRDGQAQAREWLESQSDNEASDDLARVRTNEAAVDSHPLRESITRSRSRRLRGPPLR</sequence>
<dbReference type="RefSeq" id="WP_134674428.1">
    <property type="nucleotide sequence ID" value="NZ_SPUH01000001.1"/>
</dbReference>